<keyword evidence="2" id="KW-1185">Reference proteome</keyword>
<proteinExistence type="predicted"/>
<dbReference type="AlphaFoldDB" id="E8N2V0"/>
<dbReference type="RefSeq" id="WP_013561441.1">
    <property type="nucleotide sequence ID" value="NC_014960.1"/>
</dbReference>
<gene>
    <name evidence="1" type="ordered locus">ANT_30740</name>
</gene>
<reference evidence="1 2" key="1">
    <citation type="submission" date="2010-12" db="EMBL/GenBank/DDBJ databases">
        <title>Whole genome sequence of Anaerolinea thermophila UNI-1.</title>
        <authorList>
            <person name="Narita-Yamada S."/>
            <person name="Kishi E."/>
            <person name="Watanabe Y."/>
            <person name="Takasaki K."/>
            <person name="Ankai A."/>
            <person name="Oguchi A."/>
            <person name="Fukui S."/>
            <person name="Takahashi M."/>
            <person name="Yashiro I."/>
            <person name="Hosoyama A."/>
            <person name="Sekiguchi Y."/>
            <person name="Hanada S."/>
            <person name="Fujita N."/>
        </authorList>
    </citation>
    <scope>NUCLEOTIDE SEQUENCE [LARGE SCALE GENOMIC DNA]</scope>
    <source>
        <strain evidence="2">DSM 14523 / JCM 11388 / NBRC 100420 / UNI-1</strain>
    </source>
</reference>
<dbReference type="STRING" id="926569.ANT_30740"/>
<dbReference type="EMBL" id="AP012029">
    <property type="protein sequence ID" value="BAJ65100.1"/>
    <property type="molecule type" value="Genomic_DNA"/>
</dbReference>
<dbReference type="OrthoDB" id="9957234at2"/>
<sequence length="98" mass="11169">MAGRRKTPRESCPPQEQTLREEIEMLRSLIRKTAERAEEENPLPHQVRLLEAFSQACARLAQMLKVQSELSEDRGALDEIFHMADEIFREMSGKTGGG</sequence>
<dbReference type="Proteomes" id="UP000008922">
    <property type="component" value="Chromosome"/>
</dbReference>
<name>E8N2V0_ANATU</name>
<evidence type="ECO:0000313" key="2">
    <source>
        <dbReference type="Proteomes" id="UP000008922"/>
    </source>
</evidence>
<accession>E8N2V0</accession>
<protein>
    <submittedName>
        <fullName evidence="1">Uncharacterized protein</fullName>
    </submittedName>
</protein>
<evidence type="ECO:0000313" key="1">
    <source>
        <dbReference type="EMBL" id="BAJ65100.1"/>
    </source>
</evidence>
<dbReference type="InParanoid" id="E8N2V0"/>
<organism evidence="1 2">
    <name type="scientific">Anaerolinea thermophila (strain DSM 14523 / JCM 11388 / NBRC 100420 / UNI-1)</name>
    <dbReference type="NCBI Taxonomy" id="926569"/>
    <lineage>
        <taxon>Bacteria</taxon>
        <taxon>Bacillati</taxon>
        <taxon>Chloroflexota</taxon>
        <taxon>Anaerolineae</taxon>
        <taxon>Anaerolineales</taxon>
        <taxon>Anaerolineaceae</taxon>
        <taxon>Anaerolinea</taxon>
    </lineage>
</organism>
<dbReference type="HOGENOM" id="CLU_2327765_0_0_0"/>
<dbReference type="KEGG" id="atm:ANT_30740"/>